<dbReference type="AlphaFoldDB" id="A0A3P7N3C1"/>
<sequence length="154" mass="16630">MASDSLSSLPYRNYATNGELHLSTGFFQRYFETDGSIKEVPILQVTLVKKLAEGSTGYPEACFRLRLSDGLFSYSAVFIAASIESQCATDGFVGNAENGGEIIAVTGLHIQRHCYVGKNGNKSTGKPMLMITAYELLSRGHPIFSLGISHAGDK</sequence>
<protein>
    <submittedName>
        <fullName evidence="1">Uncharacterized protein</fullName>
    </submittedName>
</protein>
<dbReference type="Gene3D" id="2.40.50.140">
    <property type="entry name" value="Nucleic acid-binding proteins"/>
    <property type="match status" value="1"/>
</dbReference>
<keyword evidence="2" id="KW-1185">Reference proteome</keyword>
<feature type="non-terminal residue" evidence="1">
    <location>
        <position position="154"/>
    </location>
</feature>
<dbReference type="OrthoDB" id="10333375at2759"/>
<organism evidence="1 2">
    <name type="scientific">Cylicostephanus goldi</name>
    <name type="common">Nematode worm</name>
    <dbReference type="NCBI Taxonomy" id="71465"/>
    <lineage>
        <taxon>Eukaryota</taxon>
        <taxon>Metazoa</taxon>
        <taxon>Ecdysozoa</taxon>
        <taxon>Nematoda</taxon>
        <taxon>Chromadorea</taxon>
        <taxon>Rhabditida</taxon>
        <taxon>Rhabditina</taxon>
        <taxon>Rhabditomorpha</taxon>
        <taxon>Strongyloidea</taxon>
        <taxon>Strongylidae</taxon>
        <taxon>Cylicostephanus</taxon>
    </lineage>
</organism>
<evidence type="ECO:0000313" key="1">
    <source>
        <dbReference type="EMBL" id="VDN31093.1"/>
    </source>
</evidence>
<reference evidence="1 2" key="1">
    <citation type="submission" date="2018-11" db="EMBL/GenBank/DDBJ databases">
        <authorList>
            <consortium name="Pathogen Informatics"/>
        </authorList>
    </citation>
    <scope>NUCLEOTIDE SEQUENCE [LARGE SCALE GENOMIC DNA]</scope>
</reference>
<gene>
    <name evidence="1" type="ORF">CGOC_LOCUS11718</name>
</gene>
<evidence type="ECO:0000313" key="2">
    <source>
        <dbReference type="Proteomes" id="UP000271889"/>
    </source>
</evidence>
<dbReference type="InterPro" id="IPR012340">
    <property type="entry name" value="NA-bd_OB-fold"/>
</dbReference>
<proteinExistence type="predicted"/>
<accession>A0A3P7N3C1</accession>
<dbReference type="EMBL" id="UYRV01118330">
    <property type="protein sequence ID" value="VDN31093.1"/>
    <property type="molecule type" value="Genomic_DNA"/>
</dbReference>
<dbReference type="Proteomes" id="UP000271889">
    <property type="component" value="Unassembled WGS sequence"/>
</dbReference>
<name>A0A3P7N3C1_CYLGO</name>